<name>A0A841BZD8_9ACTN</name>
<dbReference type="Proteomes" id="UP000587527">
    <property type="component" value="Unassembled WGS sequence"/>
</dbReference>
<comment type="caution">
    <text evidence="1">The sequence shown here is derived from an EMBL/GenBank/DDBJ whole genome shotgun (WGS) entry which is preliminary data.</text>
</comment>
<accession>A0A841BZD8</accession>
<dbReference type="SUPFAM" id="SSF56112">
    <property type="entry name" value="Protein kinase-like (PK-like)"/>
    <property type="match status" value="1"/>
</dbReference>
<keyword evidence="1" id="KW-0808">Transferase</keyword>
<keyword evidence="1" id="KW-0418">Kinase</keyword>
<dbReference type="Pfam" id="PF04655">
    <property type="entry name" value="APH_6_hur"/>
    <property type="match status" value="1"/>
</dbReference>
<evidence type="ECO:0000313" key="1">
    <source>
        <dbReference type="EMBL" id="MBB5872459.1"/>
    </source>
</evidence>
<dbReference type="EC" id="2.7.1.72" evidence="1"/>
<dbReference type="InterPro" id="IPR011009">
    <property type="entry name" value="Kinase-like_dom_sf"/>
</dbReference>
<dbReference type="InterPro" id="IPR006748">
    <property type="entry name" value="NH2Glyco/OHUrea_AB-resist_kin"/>
</dbReference>
<dbReference type="EMBL" id="JACHMN010000003">
    <property type="protein sequence ID" value="MBB5872459.1"/>
    <property type="molecule type" value="Genomic_DNA"/>
</dbReference>
<dbReference type="GO" id="GO:0050300">
    <property type="term" value="F:aminoglycoside 6-kinase activity"/>
    <property type="evidence" value="ECO:0007669"/>
    <property type="project" value="UniProtKB-EC"/>
</dbReference>
<proteinExistence type="predicted"/>
<reference evidence="1 2" key="1">
    <citation type="submission" date="2020-08" db="EMBL/GenBank/DDBJ databases">
        <title>Sequencing the genomes of 1000 actinobacteria strains.</title>
        <authorList>
            <person name="Klenk H.-P."/>
        </authorList>
    </citation>
    <scope>NUCLEOTIDE SEQUENCE [LARGE SCALE GENOMIC DNA]</scope>
    <source>
        <strain evidence="1 2">DSM 45362</strain>
    </source>
</reference>
<evidence type="ECO:0000313" key="2">
    <source>
        <dbReference type="Proteomes" id="UP000587527"/>
    </source>
</evidence>
<dbReference type="GO" id="GO:0019748">
    <property type="term" value="P:secondary metabolic process"/>
    <property type="evidence" value="ECO:0007669"/>
    <property type="project" value="InterPro"/>
</dbReference>
<keyword evidence="2" id="KW-1185">Reference proteome</keyword>
<organism evidence="1 2">
    <name type="scientific">Allocatelliglobosispora scoriae</name>
    <dbReference type="NCBI Taxonomy" id="643052"/>
    <lineage>
        <taxon>Bacteria</taxon>
        <taxon>Bacillati</taxon>
        <taxon>Actinomycetota</taxon>
        <taxon>Actinomycetes</taxon>
        <taxon>Micromonosporales</taxon>
        <taxon>Micromonosporaceae</taxon>
        <taxon>Allocatelliglobosispora</taxon>
    </lineage>
</organism>
<protein>
    <submittedName>
        <fullName evidence="1">Streptomycin 6-kinase</fullName>
        <ecNumber evidence="1">2.7.1.72</ecNumber>
    </submittedName>
</protein>
<dbReference type="RefSeq" id="WP_184842124.1">
    <property type="nucleotide sequence ID" value="NZ_JACHMN010000003.1"/>
</dbReference>
<sequence>MIAVPPRLAEFHATFGGAAGRRWIEDLPGIVERRLAAWELTVDGPVRHGMVALVLPVVRPGGEAAVVKFQRVDEETAGEAVALRSWAGQGAVRLLDEAPGEGTLLLERLDGGRSLADLPDAEEAVRIIAGLLARLHGCPAPPAVRRLGDVVAGMLDGVPASVVKLAEAADRERVRGWAAALRDVAGEPGDRLLHWDLHFENVLAGAREPWLAIDPKPLAGDPGFELLPALHNRWAEIAAQTDVDRAIRRRFDLMVEVLGLDRDRAVAWTLGRTLQNALWDIEDGETVVNPVQAAIAAAITR</sequence>
<gene>
    <name evidence="1" type="ORF">F4553_005893</name>
</gene>
<dbReference type="AlphaFoldDB" id="A0A841BZD8"/>